<evidence type="ECO:0000313" key="5">
    <source>
        <dbReference type="Proteomes" id="UP000244855"/>
    </source>
</evidence>
<feature type="region of interest" description="Disordered" evidence="1">
    <location>
        <begin position="835"/>
        <end position="882"/>
    </location>
</feature>
<feature type="transmembrane region" description="Helical" evidence="2">
    <location>
        <begin position="733"/>
        <end position="756"/>
    </location>
</feature>
<name>A0A2V1DU70_9PLEO</name>
<feature type="chain" id="PRO_5016064728" evidence="3">
    <location>
        <begin position="25"/>
        <end position="882"/>
    </location>
</feature>
<evidence type="ECO:0000256" key="3">
    <source>
        <dbReference type="SAM" id="SignalP"/>
    </source>
</evidence>
<feature type="transmembrane region" description="Helical" evidence="2">
    <location>
        <begin position="776"/>
        <end position="793"/>
    </location>
</feature>
<accession>A0A2V1DU70</accession>
<evidence type="ECO:0000256" key="1">
    <source>
        <dbReference type="SAM" id="MobiDB-lite"/>
    </source>
</evidence>
<feature type="signal peptide" evidence="3">
    <location>
        <begin position="1"/>
        <end position="24"/>
    </location>
</feature>
<keyword evidence="5" id="KW-1185">Reference proteome</keyword>
<feature type="transmembrane region" description="Helical" evidence="2">
    <location>
        <begin position="343"/>
        <end position="364"/>
    </location>
</feature>
<feature type="non-terminal residue" evidence="4">
    <location>
        <position position="882"/>
    </location>
</feature>
<dbReference type="Proteomes" id="UP000244855">
    <property type="component" value="Unassembled WGS sequence"/>
</dbReference>
<feature type="region of interest" description="Disordered" evidence="1">
    <location>
        <begin position="428"/>
        <end position="450"/>
    </location>
</feature>
<evidence type="ECO:0000256" key="2">
    <source>
        <dbReference type="SAM" id="Phobius"/>
    </source>
</evidence>
<keyword evidence="3" id="KW-0732">Signal</keyword>
<dbReference type="EMBL" id="KZ805350">
    <property type="protein sequence ID" value="PVI01878.1"/>
    <property type="molecule type" value="Genomic_DNA"/>
</dbReference>
<dbReference type="OrthoDB" id="5428901at2759"/>
<keyword evidence="2" id="KW-0812">Transmembrane</keyword>
<gene>
    <name evidence="4" type="ORF">DM02DRAFT_703773</name>
</gene>
<dbReference type="AlphaFoldDB" id="A0A2V1DU70"/>
<organism evidence="4 5">
    <name type="scientific">Periconia macrospinosa</name>
    <dbReference type="NCBI Taxonomy" id="97972"/>
    <lineage>
        <taxon>Eukaryota</taxon>
        <taxon>Fungi</taxon>
        <taxon>Dikarya</taxon>
        <taxon>Ascomycota</taxon>
        <taxon>Pezizomycotina</taxon>
        <taxon>Dothideomycetes</taxon>
        <taxon>Pleosporomycetidae</taxon>
        <taxon>Pleosporales</taxon>
        <taxon>Massarineae</taxon>
        <taxon>Periconiaceae</taxon>
        <taxon>Periconia</taxon>
    </lineage>
</organism>
<feature type="compositionally biased region" description="Low complexity" evidence="1">
    <location>
        <begin position="835"/>
        <end position="860"/>
    </location>
</feature>
<feature type="compositionally biased region" description="Low complexity" evidence="1">
    <location>
        <begin position="429"/>
        <end position="450"/>
    </location>
</feature>
<keyword evidence="2" id="KW-0472">Membrane</keyword>
<protein>
    <submittedName>
        <fullName evidence="4">Uncharacterized protein</fullName>
    </submittedName>
</protein>
<dbReference type="InterPro" id="IPR021840">
    <property type="entry name" value="DUF3433"/>
</dbReference>
<feature type="transmembrane region" description="Helical" evidence="2">
    <location>
        <begin position="294"/>
        <end position="317"/>
    </location>
</feature>
<reference evidence="4 5" key="1">
    <citation type="journal article" date="2018" name="Sci. Rep.">
        <title>Comparative genomics provides insights into the lifestyle and reveals functional heterogeneity of dark septate endophytic fungi.</title>
        <authorList>
            <person name="Knapp D.G."/>
            <person name="Nemeth J.B."/>
            <person name="Barry K."/>
            <person name="Hainaut M."/>
            <person name="Henrissat B."/>
            <person name="Johnson J."/>
            <person name="Kuo A."/>
            <person name="Lim J.H.P."/>
            <person name="Lipzen A."/>
            <person name="Nolan M."/>
            <person name="Ohm R.A."/>
            <person name="Tamas L."/>
            <person name="Grigoriev I.V."/>
            <person name="Spatafora J.W."/>
            <person name="Nagy L.G."/>
            <person name="Kovacs G.M."/>
        </authorList>
    </citation>
    <scope>NUCLEOTIDE SEQUENCE [LARGE SCALE GENOMIC DNA]</scope>
    <source>
        <strain evidence="4 5">DSE2036</strain>
    </source>
</reference>
<sequence length="882" mass="93844">MPRLITIYLSYLTFLSSVPKNVLASAATKSRKTPVPSNVKTLTYAIWAVNGTSLAVMIPRISDQRGSCDGAGRFQSTACRSDPILSYPSCAAARSNSGCMSGAVTAISVQIRWKSPDLSLLQTPPLTTGLPKSSRHFGWLPESSLTFPYVIPTDCSLITDVFMPYGKKSCLPLTGTYYSPAICPSGWTVETTMTADDFNGPPREADETVALCCPSGMSRLPDICGIETCVSATITAKTSSLSLDLMRVRDGVQIRWAATDMAVLETHPLTPGLRIPRQTMTITPLPSPKGLYKVGIGLAMLPVLLALVAVSSGAIFLRGGRHIKLRRRGGAQRQSYQPDYKPASFSVGTLVLLIAITVTSIILLELSCHIVLRDDAPDPYARYLFERNSSSTPTTTTTSALEERRVSMIAGTTTLPMGMSCWHTTYVDSTSSTRRPSKPTTTRSTTSSITTTTTIACESSGTPIAISSSICQPGVGAPPGQKWLAYSQHGEGGLVELKGSPDGAYFFANMLPTLLASLLSIPFKIMQVDTALLEPFRQLALGGPAKRSILGNYQTFHALRAPLPFITSCLALASAAVTALSAEGWGLRIVGSCDKRISMEGCVPVVEVTPWVVRAIMAILTILALLAIVLAILSCFYKLGVSADPRSILGVATLTQSPGVTSILANVDPVAGLKTLKDGIGDIPLHLGTDPVARDYGIQRSEQTLLQQPKANKPETSYLGDATQLGRMPVAKLAFLFACFTVFLIALTTLTIYYLATSGNTKFERFMSGEGFGPRFIFAICGVAVSSVGLKPMKLNPPPDSASRFTESDGFSFSFMKLKPASWLQSPTLISSRSSSSTTHIPSSPSSLSLANTSLSSSHPTSGMEAIAKSSARLIAPSGSSS</sequence>
<feature type="transmembrane region" description="Helical" evidence="2">
    <location>
        <begin position="611"/>
        <end position="637"/>
    </location>
</feature>
<evidence type="ECO:0000313" key="4">
    <source>
        <dbReference type="EMBL" id="PVI01878.1"/>
    </source>
</evidence>
<proteinExistence type="predicted"/>
<keyword evidence="2" id="KW-1133">Transmembrane helix</keyword>
<dbReference type="Pfam" id="PF11915">
    <property type="entry name" value="DUF3433"/>
    <property type="match status" value="1"/>
</dbReference>